<evidence type="ECO:0000313" key="4">
    <source>
        <dbReference type="Proteomes" id="UP000572817"/>
    </source>
</evidence>
<feature type="transmembrane region" description="Helical" evidence="1">
    <location>
        <begin position="302"/>
        <end position="321"/>
    </location>
</feature>
<evidence type="ECO:0000256" key="1">
    <source>
        <dbReference type="SAM" id="Phobius"/>
    </source>
</evidence>
<keyword evidence="1" id="KW-0812">Transmembrane</keyword>
<accession>A0A8H4NCH2</accession>
<feature type="transmembrane region" description="Helical" evidence="1">
    <location>
        <begin position="274"/>
        <end position="295"/>
    </location>
</feature>
<gene>
    <name evidence="3" type="ORF">GTA08_BOTSDO02505</name>
</gene>
<organism evidence="3 4">
    <name type="scientific">Botryosphaeria dothidea</name>
    <dbReference type="NCBI Taxonomy" id="55169"/>
    <lineage>
        <taxon>Eukaryota</taxon>
        <taxon>Fungi</taxon>
        <taxon>Dikarya</taxon>
        <taxon>Ascomycota</taxon>
        <taxon>Pezizomycotina</taxon>
        <taxon>Dothideomycetes</taxon>
        <taxon>Dothideomycetes incertae sedis</taxon>
        <taxon>Botryosphaeriales</taxon>
        <taxon>Botryosphaeriaceae</taxon>
        <taxon>Botryosphaeria</taxon>
    </lineage>
</organism>
<protein>
    <recommendedName>
        <fullName evidence="2">DUF6594 domain-containing protein</fullName>
    </recommendedName>
</protein>
<evidence type="ECO:0000259" key="2">
    <source>
        <dbReference type="Pfam" id="PF20237"/>
    </source>
</evidence>
<dbReference type="OrthoDB" id="5342093at2759"/>
<dbReference type="Proteomes" id="UP000572817">
    <property type="component" value="Unassembled WGS sequence"/>
</dbReference>
<reference evidence="3" key="1">
    <citation type="submission" date="2020-04" db="EMBL/GenBank/DDBJ databases">
        <title>Genome Assembly and Annotation of Botryosphaeria dothidea sdau 11-99, a Latent Pathogen of Apple Fruit Ring Rot in China.</title>
        <authorList>
            <person name="Yu C."/>
            <person name="Diao Y."/>
            <person name="Lu Q."/>
            <person name="Zhao J."/>
            <person name="Cui S."/>
            <person name="Peng C."/>
            <person name="He B."/>
            <person name="Liu H."/>
        </authorList>
    </citation>
    <scope>NUCLEOTIDE SEQUENCE [LARGE SCALE GENOMIC DNA]</scope>
    <source>
        <strain evidence="3">Sdau11-99</strain>
    </source>
</reference>
<dbReference type="PANTHER" id="PTHR34502">
    <property type="entry name" value="DUF6594 DOMAIN-CONTAINING PROTEIN-RELATED"/>
    <property type="match status" value="1"/>
</dbReference>
<evidence type="ECO:0000313" key="3">
    <source>
        <dbReference type="EMBL" id="KAF4310272.1"/>
    </source>
</evidence>
<dbReference type="EMBL" id="WWBZ02000016">
    <property type="protein sequence ID" value="KAF4310272.1"/>
    <property type="molecule type" value="Genomic_DNA"/>
</dbReference>
<proteinExistence type="predicted"/>
<keyword evidence="1" id="KW-1133">Transmembrane helix</keyword>
<comment type="caution">
    <text evidence="3">The sequence shown here is derived from an EMBL/GenBank/DDBJ whole genome shotgun (WGS) entry which is preliminary data.</text>
</comment>
<dbReference type="Pfam" id="PF20237">
    <property type="entry name" value="DUF6594"/>
    <property type="match status" value="1"/>
</dbReference>
<name>A0A8H4NCH2_9PEZI</name>
<dbReference type="InterPro" id="IPR046529">
    <property type="entry name" value="DUF6594"/>
</dbReference>
<sequence>MAQIQTPILPYHNSSRISIARPTTAATSTSAQEKENQAQAAAEVASSCGSSSTTSTCSPLNAPPGYPKLAELMNLIPETSIFRRFGTLNSLNLLYLQAELTDIERKLRVAQVTDFNKGEGFKHLYGKNWYFLGASAQDGDEAQLELVELAREKLDRYNAALIQQEKVLSFSPPGVYDMDFIQRFLASDEMGEPYPLTGRDCLTWGMHTHTDPKIQPAKDLVALKPRRNADSFSNWVTGTGINKFFALGCARFRKPSDRHGRVGFEDSAIHRVTYSITSVLASLLPIASIAVLYAVHSMKLRLVLIAVFNVLLTVCLTTFTTAKRTDVFAVAAAFSAVQVVFVQGGDSDGVGATGRN</sequence>
<keyword evidence="4" id="KW-1185">Reference proteome</keyword>
<dbReference type="PANTHER" id="PTHR34502:SF5">
    <property type="entry name" value="DUF6594 DOMAIN-CONTAINING PROTEIN"/>
    <property type="match status" value="1"/>
</dbReference>
<dbReference type="AlphaFoldDB" id="A0A8H4NCH2"/>
<feature type="domain" description="DUF6594" evidence="2">
    <location>
        <begin position="66"/>
        <end position="339"/>
    </location>
</feature>
<keyword evidence="1" id="KW-0472">Membrane</keyword>